<proteinExistence type="predicted"/>
<keyword evidence="3" id="KW-1185">Reference proteome</keyword>
<evidence type="ECO:0000313" key="2">
    <source>
        <dbReference type="EMBL" id="ENN85851.1"/>
    </source>
</evidence>
<dbReference type="AlphaFoldDB" id="N6UYL0"/>
<comment type="caution">
    <text evidence="2">The sequence shown here is derived from an EMBL/GenBank/DDBJ whole genome shotgun (WGS) entry which is preliminary data.</text>
</comment>
<dbReference type="EMBL" id="AQHN01000077">
    <property type="protein sequence ID" value="ENN85851.1"/>
    <property type="molecule type" value="Genomic_DNA"/>
</dbReference>
<reference evidence="2 3" key="1">
    <citation type="journal article" date="2012" name="BMC Genomics">
        <title>Genomic basis of broad host range and environmental adaptability of Rhizobium tropici CIAT 899 and Rhizobium sp. PRF 81 which are used in inoculants for common bean (Phaseolus vulgaris L.).</title>
        <authorList>
            <person name="Ormeno-Orrillo E."/>
            <person name="Menna P."/>
            <person name="Almeida L.G."/>
            <person name="Ollero F.J."/>
            <person name="Nicolas M.F."/>
            <person name="Pains Rodrigues E."/>
            <person name="Shigueyoshi Nakatani A."/>
            <person name="Silva Batista J.S."/>
            <person name="Oliveira Chueire L.M."/>
            <person name="Souza R.C."/>
            <person name="Ribeiro Vasconcelos A.T."/>
            <person name="Megias M."/>
            <person name="Hungria M."/>
            <person name="Martinez-Romero E."/>
        </authorList>
    </citation>
    <scope>NUCLEOTIDE SEQUENCE [LARGE SCALE GENOMIC DNA]</scope>
    <source>
        <strain evidence="2 3">PRF 81</strain>
    </source>
</reference>
<organism evidence="2 3">
    <name type="scientific">Rhizobium freirei PRF 81</name>
    <dbReference type="NCBI Taxonomy" id="363754"/>
    <lineage>
        <taxon>Bacteria</taxon>
        <taxon>Pseudomonadati</taxon>
        <taxon>Pseudomonadota</taxon>
        <taxon>Alphaproteobacteria</taxon>
        <taxon>Hyphomicrobiales</taxon>
        <taxon>Rhizobiaceae</taxon>
        <taxon>Rhizobium/Agrobacterium group</taxon>
        <taxon>Rhizobium</taxon>
    </lineage>
</organism>
<name>N6UYL0_9HYPH</name>
<dbReference type="Proteomes" id="UP000012429">
    <property type="component" value="Unassembled WGS sequence"/>
</dbReference>
<accession>N6UYL0</accession>
<feature type="region of interest" description="Disordered" evidence="1">
    <location>
        <begin position="1"/>
        <end position="41"/>
    </location>
</feature>
<evidence type="ECO:0000313" key="3">
    <source>
        <dbReference type="Proteomes" id="UP000012429"/>
    </source>
</evidence>
<gene>
    <name evidence="2" type="ORF">RHSP_18022</name>
</gene>
<evidence type="ECO:0000256" key="1">
    <source>
        <dbReference type="SAM" id="MobiDB-lite"/>
    </source>
</evidence>
<dbReference type="PATRIC" id="fig|363754.4.peg.4390"/>
<protein>
    <submittedName>
        <fullName evidence="2">Uncharacterized protein</fullName>
    </submittedName>
</protein>
<sequence>MAAIAMHSIYPGLGGRRRKDMQAPRLPTRKSGGKAHGAPDLSRLERAAHLAPGGRESNFLHLAARLSVRNCKRGGRQGRSQP</sequence>